<feature type="chain" id="PRO_5010383579" evidence="1">
    <location>
        <begin position="19"/>
        <end position="211"/>
    </location>
</feature>
<proteinExistence type="predicted"/>
<reference evidence="3" key="1">
    <citation type="submission" date="2025-08" db="UniProtKB">
        <authorList>
            <consortium name="RefSeq"/>
        </authorList>
    </citation>
    <scope>IDENTIFICATION</scope>
    <source>
        <tissue evidence="3">Gonads</tissue>
    </source>
</reference>
<keyword evidence="2" id="KW-1185">Reference proteome</keyword>
<organism evidence="2 3">
    <name type="scientific">Lingula anatina</name>
    <name type="common">Brachiopod</name>
    <name type="synonym">Lingula unguis</name>
    <dbReference type="NCBI Taxonomy" id="7574"/>
    <lineage>
        <taxon>Eukaryota</taxon>
        <taxon>Metazoa</taxon>
        <taxon>Spiralia</taxon>
        <taxon>Lophotrochozoa</taxon>
        <taxon>Brachiopoda</taxon>
        <taxon>Linguliformea</taxon>
        <taxon>Lingulata</taxon>
        <taxon>Lingulida</taxon>
        <taxon>Linguloidea</taxon>
        <taxon>Lingulidae</taxon>
        <taxon>Lingula</taxon>
    </lineage>
</organism>
<sequence>MGSATVLGIAFLVSLCNAGVVKRSGTCTPLDLQGCMQDLIDYTQSKAMSLEAMPGNYTPSAQDLKEICNIYPRVIECIEEVASRDSCDPQVARLFRGTAESLQSSVNASCGLLERNLTLPNQECMQRYTMAAERRCKPKTEFLGMMIGKAMAGTATESSVCSAMRRLVKCHIKVVTKKCDEEFANFIKNTLVDSLSKAMPGISCSVPNSST</sequence>
<feature type="signal peptide" evidence="1">
    <location>
        <begin position="1"/>
        <end position="18"/>
    </location>
</feature>
<gene>
    <name evidence="3" type="primary">LOC106164804</name>
</gene>
<dbReference type="Proteomes" id="UP000085678">
    <property type="component" value="Unplaced"/>
</dbReference>
<accession>A0A1S3IK75</accession>
<dbReference type="KEGG" id="lak:106164804"/>
<dbReference type="InParanoid" id="A0A1S3IK75"/>
<evidence type="ECO:0000256" key="1">
    <source>
        <dbReference type="SAM" id="SignalP"/>
    </source>
</evidence>
<dbReference type="AlphaFoldDB" id="A0A1S3IK75"/>
<evidence type="ECO:0000313" key="2">
    <source>
        <dbReference type="Proteomes" id="UP000085678"/>
    </source>
</evidence>
<dbReference type="RefSeq" id="XP_013398286.1">
    <property type="nucleotide sequence ID" value="XM_013542832.2"/>
</dbReference>
<evidence type="ECO:0000313" key="3">
    <source>
        <dbReference type="RefSeq" id="XP_013398286.1"/>
    </source>
</evidence>
<protein>
    <submittedName>
        <fullName evidence="3">Uncharacterized protein LOC106164804 isoform X1</fullName>
    </submittedName>
</protein>
<name>A0A1S3IK75_LINAN</name>
<dbReference type="GeneID" id="106164804"/>
<keyword evidence="1" id="KW-0732">Signal</keyword>